<evidence type="ECO:0000313" key="4">
    <source>
        <dbReference type="Proteomes" id="UP001057520"/>
    </source>
</evidence>
<evidence type="ECO:0000256" key="2">
    <source>
        <dbReference type="SAM" id="SignalP"/>
    </source>
</evidence>
<reference evidence="3 4" key="1">
    <citation type="submission" date="2022-04" db="EMBL/GenBank/DDBJ databases">
        <title>Genome sequence of soybean root-associated Caulobacter segnis RL271.</title>
        <authorList>
            <person name="Longley R."/>
            <person name="Bonito G."/>
            <person name="Trigodet F."/>
            <person name="Crosson S."/>
            <person name="Fiebig A."/>
        </authorList>
    </citation>
    <scope>NUCLEOTIDE SEQUENCE [LARGE SCALE GENOMIC DNA]</scope>
    <source>
        <strain evidence="3 4">RL271</strain>
    </source>
</reference>
<accession>A0ABY4ZT21</accession>
<dbReference type="InterPro" id="IPR036514">
    <property type="entry name" value="SGNH_hydro_sf"/>
</dbReference>
<dbReference type="SUPFAM" id="SSF49785">
    <property type="entry name" value="Galactose-binding domain-like"/>
    <property type="match status" value="1"/>
</dbReference>
<evidence type="ECO:0000256" key="1">
    <source>
        <dbReference type="SAM" id="MobiDB-lite"/>
    </source>
</evidence>
<keyword evidence="4" id="KW-1185">Reference proteome</keyword>
<dbReference type="PANTHER" id="PTHR22901">
    <property type="entry name" value="SIALATE O-ACETYLESTERASE"/>
    <property type="match status" value="1"/>
</dbReference>
<evidence type="ECO:0000313" key="3">
    <source>
        <dbReference type="EMBL" id="USQ95868.1"/>
    </source>
</evidence>
<dbReference type="InterPro" id="IPR039329">
    <property type="entry name" value="SIAE"/>
</dbReference>
<name>A0ABY4ZT21_9CAUL</name>
<proteinExistence type="predicted"/>
<protein>
    <submittedName>
        <fullName evidence="3">Uncharacterized protein</fullName>
    </submittedName>
</protein>
<dbReference type="InterPro" id="IPR008979">
    <property type="entry name" value="Galactose-bd-like_sf"/>
</dbReference>
<dbReference type="PANTHER" id="PTHR22901:SF0">
    <property type="entry name" value="SIALATE O-ACETYLESTERASE"/>
    <property type="match status" value="1"/>
</dbReference>
<organism evidence="3 4">
    <name type="scientific">Caulobacter segnis</name>
    <dbReference type="NCBI Taxonomy" id="88688"/>
    <lineage>
        <taxon>Bacteria</taxon>
        <taxon>Pseudomonadati</taxon>
        <taxon>Pseudomonadota</taxon>
        <taxon>Alphaproteobacteria</taxon>
        <taxon>Caulobacterales</taxon>
        <taxon>Caulobacteraceae</taxon>
        <taxon>Caulobacter</taxon>
    </lineage>
</organism>
<dbReference type="Gene3D" id="2.60.40.10">
    <property type="entry name" value="Immunoglobulins"/>
    <property type="match status" value="1"/>
</dbReference>
<dbReference type="InterPro" id="IPR013783">
    <property type="entry name" value="Ig-like_fold"/>
</dbReference>
<feature type="signal peptide" evidence="2">
    <location>
        <begin position="1"/>
        <end position="20"/>
    </location>
</feature>
<sequence>MKRFVPLALAGTLCCGPALAEAPRFTNLFGDHAVLQRGQPVRLGGRADPGAALSVQIAGQSLATTTDANGRWAVTTRPMDAGGPYTLSVSDGRARTVLSDVMVGEVWFCSGQSNMGLKLQDATNGGNEVRDSENPLLRFTDVGRDVAPRPLDEAKAVSGWTLAAPASVGTASAACYFMAKALQAHFGVTVGFITSTWGGTQTQAWIGEAGLHPLNTYDDALDRLDLYARDPQAGEARQARYFDAWWTAHEPDAKTKAAWARPDFDDAGWNPVHPNRVWERIGDPQLASFNGAVWYRTAFTLTKAQADGATRIALGLIDDSDTIAPADHRKTVLVDAFSESLKRIGGYRYVAEKTVFRPTMDRPLYSLVFGTRNPPGLEVFRNSQIKALRKQEEARGVAKLNAAVASSKQGEMWDSLSGLAPDPTVAFLSSEEQAAKLALLAAIPQTPGTAPWRAVWPEVMERHVVSRATINQLANVMRKQGVLAFDRWGPKQRSPDDDNRVSRSLKL</sequence>
<keyword evidence="2" id="KW-0732">Signal</keyword>
<feature type="region of interest" description="Disordered" evidence="1">
    <location>
        <begin position="488"/>
        <end position="507"/>
    </location>
</feature>
<dbReference type="Proteomes" id="UP001057520">
    <property type="component" value="Chromosome"/>
</dbReference>
<dbReference type="SUPFAM" id="SSF52266">
    <property type="entry name" value="SGNH hydrolase"/>
    <property type="match status" value="1"/>
</dbReference>
<gene>
    <name evidence="3" type="ORF">MZV50_25580</name>
</gene>
<dbReference type="EMBL" id="CP096040">
    <property type="protein sequence ID" value="USQ95868.1"/>
    <property type="molecule type" value="Genomic_DNA"/>
</dbReference>
<feature type="chain" id="PRO_5046958234" evidence="2">
    <location>
        <begin position="21"/>
        <end position="507"/>
    </location>
</feature>
<dbReference type="Gene3D" id="3.40.50.1110">
    <property type="entry name" value="SGNH hydrolase"/>
    <property type="match status" value="1"/>
</dbReference>